<proteinExistence type="predicted"/>
<dbReference type="RefSeq" id="WP_200505544.1">
    <property type="nucleotide sequence ID" value="NZ_JAEHFX010000003.1"/>
</dbReference>
<feature type="signal peptide" evidence="2">
    <location>
        <begin position="1"/>
        <end position="18"/>
    </location>
</feature>
<evidence type="ECO:0000313" key="3">
    <source>
        <dbReference type="EMBL" id="MBK0402785.1"/>
    </source>
</evidence>
<dbReference type="EMBL" id="JAEHFX010000003">
    <property type="protein sequence ID" value="MBK0402785.1"/>
    <property type="molecule type" value="Genomic_DNA"/>
</dbReference>
<evidence type="ECO:0000256" key="1">
    <source>
        <dbReference type="SAM" id="MobiDB-lite"/>
    </source>
</evidence>
<feature type="chain" id="PRO_5045755525" description="DUF5666 domain-containing protein" evidence="2">
    <location>
        <begin position="19"/>
        <end position="115"/>
    </location>
</feature>
<reference evidence="3 4" key="1">
    <citation type="submission" date="2020-12" db="EMBL/GenBank/DDBJ databases">
        <title>Bacterial novel species Adhaeribacter sp. BT258 isolated from soil.</title>
        <authorList>
            <person name="Jung H.-Y."/>
        </authorList>
    </citation>
    <scope>NUCLEOTIDE SEQUENCE [LARGE SCALE GENOMIC DNA]</scope>
    <source>
        <strain evidence="3 4">BT258</strain>
    </source>
</reference>
<name>A0ABS1C2J3_9BACT</name>
<dbReference type="Proteomes" id="UP000644147">
    <property type="component" value="Unassembled WGS sequence"/>
</dbReference>
<feature type="region of interest" description="Disordered" evidence="1">
    <location>
        <begin position="19"/>
        <end position="39"/>
    </location>
</feature>
<evidence type="ECO:0008006" key="5">
    <source>
        <dbReference type="Google" id="ProtNLM"/>
    </source>
</evidence>
<dbReference type="PROSITE" id="PS51257">
    <property type="entry name" value="PROKAR_LIPOPROTEIN"/>
    <property type="match status" value="1"/>
</dbReference>
<organism evidence="3 4">
    <name type="scientific">Adhaeribacter terrigena</name>
    <dbReference type="NCBI Taxonomy" id="2793070"/>
    <lineage>
        <taxon>Bacteria</taxon>
        <taxon>Pseudomonadati</taxon>
        <taxon>Bacteroidota</taxon>
        <taxon>Cytophagia</taxon>
        <taxon>Cytophagales</taxon>
        <taxon>Hymenobacteraceae</taxon>
        <taxon>Adhaeribacter</taxon>
    </lineage>
</organism>
<protein>
    <recommendedName>
        <fullName evidence="5">DUF5666 domain-containing protein</fullName>
    </recommendedName>
</protein>
<gene>
    <name evidence="3" type="ORF">I5M27_07290</name>
</gene>
<accession>A0ABS1C2J3</accession>
<evidence type="ECO:0000313" key="4">
    <source>
        <dbReference type="Proteomes" id="UP000644147"/>
    </source>
</evidence>
<sequence>MRILKLLPVVLLLSTACSQPTKKPVSSGQETPSEVPNEPVINSITGVVTEIQPGKDGYTAQVKTTEQETVFVTVSRVNLKDPESYRSVKIGDTLRAIGESWEMNGENHLKALELK</sequence>
<evidence type="ECO:0000256" key="2">
    <source>
        <dbReference type="SAM" id="SignalP"/>
    </source>
</evidence>
<keyword evidence="2" id="KW-0732">Signal</keyword>
<keyword evidence="4" id="KW-1185">Reference proteome</keyword>
<comment type="caution">
    <text evidence="3">The sequence shown here is derived from an EMBL/GenBank/DDBJ whole genome shotgun (WGS) entry which is preliminary data.</text>
</comment>